<feature type="domain" description="Kinesin motor" evidence="8">
    <location>
        <begin position="844"/>
        <end position="1165"/>
    </location>
</feature>
<dbReference type="InterPro" id="IPR027417">
    <property type="entry name" value="P-loop_NTPase"/>
</dbReference>
<feature type="compositionally biased region" description="Polar residues" evidence="7">
    <location>
        <begin position="25"/>
        <end position="38"/>
    </location>
</feature>
<feature type="compositionally biased region" description="Polar residues" evidence="7">
    <location>
        <begin position="54"/>
        <end position="72"/>
    </location>
</feature>
<accession>A0A8S9Z5I7</accession>
<dbReference type="GO" id="GO:0008017">
    <property type="term" value="F:microtubule binding"/>
    <property type="evidence" value="ECO:0007669"/>
    <property type="project" value="InterPro"/>
</dbReference>
<protein>
    <recommendedName>
        <fullName evidence="8">Kinesin motor domain-containing protein</fullName>
    </recommendedName>
</protein>
<dbReference type="InterPro" id="IPR027640">
    <property type="entry name" value="Kinesin-like_fam"/>
</dbReference>
<dbReference type="Gene3D" id="3.40.850.10">
    <property type="entry name" value="Kinesin motor domain"/>
    <property type="match status" value="1"/>
</dbReference>
<comment type="caution">
    <text evidence="9">The sequence shown here is derived from an EMBL/GenBank/DDBJ whole genome shotgun (WGS) entry which is preliminary data.</text>
</comment>
<keyword evidence="4" id="KW-0963">Cytoplasm</keyword>
<dbReference type="GO" id="GO:0005524">
    <property type="term" value="F:ATP binding"/>
    <property type="evidence" value="ECO:0007669"/>
    <property type="project" value="UniProtKB-UniRule"/>
</dbReference>
<feature type="region of interest" description="Disordered" evidence="7">
    <location>
        <begin position="1"/>
        <end position="88"/>
    </location>
</feature>
<sequence>MPPRVSKSLTEDHKRRLYVRGQANWKLSTNNSQNGNQRKSFRATGKKLIPPKINQPQDFSANEPQNSDNSPNQFPPTGKPIDGQYWNHRISHGSNDILYKLRNGLTRKNEDVANQMSRLAAPKVPSLSPSTTTTTPTSTTPTTTTPTATSSASSAQSSPRPKASSQFRKTNVGKLSVPTTPKNSPLLSQGSTPETSAPSPRRTIPKASTSKQSGLGTLQQTGLGSIARTLQPNSGKPLESTSGKPGGKLSPKVSLQPEFVVVSRQGSPKLSPQHSPSKPSGTSASRVTDRGSRRNSPQLPGASSVKNSPQTSRRTSPRISPMMGAQQPSRSSSPKRLTSISSRTSPQMYNGGSSPSSLTPKHSSDEMRNGVPFRSSDGAILRPSDLHTSTSLTIKANGSESPTGKNDLDPQDYNPKEPFDLVVAGICDANEKNYFPLQEKIIYLESKLLDVTLQLHRLQEEHRIVRVSHYHLDQTIKDSQLVARDQVVFENLKLNFNLVSAELEEARKLIRELRQLGWENLPQRVVLECRRAHEQVEDLRRHRDMALHEHSAAKGIASEALKQVKVLKRSLEDHKKMSDQLMMREHEAEEKYTQALKTVNQQWEEKLLQRHYRDKRRQQHLSYMLEEERELAEDRDPAELEDIAFRANLVFKYPTLVECVEDATHVRGRDLGAISDAESEKSWHVASKVSYRLSEHLIEDANRATVRGKRTGSFAPAKFGALLRNVSKSVVDLGEGQSIKMGDDATSLKDNPPTDAERAAWEHVKMQMRRKLEEKDDEIRRLRNQIKPLEDDLADLKTRTFTEYQMEEQIKALDEENEILVEHYLSEMVLRKKYLNELQDLKGQIRVYCRIRPAPPAEESRKNPVVVYTPDQYTVLVKVSRGLKVFQYDRVYTSGATQNDVFGDVADLIQSVIDGYNVCIFVYGETGSGKSFTLTGDRDKPGLIPRMIDRLFEILENPLFRTRCYSDVSMTLLDLYSNKFMDLLVDYAEHMDMDIKPDQNGIMQVQGAVKKHVGCAAEFHELYHKGLAVRHTTETRLGITSAKSHLILIVSVMTTNKMSKTTYYGKLTFIQLAGSERNVKPGSNGEITKEFQAINDSLSTLGDVITGLYLAQSDVPYGNSKLTTLMQDSLGGNAKTLMIVNVNETEAHMAETLNSLNYASRLKTVKNTPERISNVEQVTRLRMTTERLKRGETNAC</sequence>
<dbReference type="PROSITE" id="PS50067">
    <property type="entry name" value="KINESIN_MOTOR_2"/>
    <property type="match status" value="1"/>
</dbReference>
<organism evidence="9 10">
    <name type="scientific">Paragonimus skrjabini miyazakii</name>
    <dbReference type="NCBI Taxonomy" id="59628"/>
    <lineage>
        <taxon>Eukaryota</taxon>
        <taxon>Metazoa</taxon>
        <taxon>Spiralia</taxon>
        <taxon>Lophotrochozoa</taxon>
        <taxon>Platyhelminthes</taxon>
        <taxon>Trematoda</taxon>
        <taxon>Digenea</taxon>
        <taxon>Plagiorchiida</taxon>
        <taxon>Troglotremata</taxon>
        <taxon>Troglotrematidae</taxon>
        <taxon>Paragonimus</taxon>
    </lineage>
</organism>
<feature type="compositionally biased region" description="Polar residues" evidence="7">
    <location>
        <begin position="264"/>
        <end position="286"/>
    </location>
</feature>
<dbReference type="SMART" id="SM00129">
    <property type="entry name" value="KISc"/>
    <property type="match status" value="1"/>
</dbReference>
<keyword evidence="6" id="KW-0175">Coiled coil</keyword>
<feature type="compositionally biased region" description="Polar residues" evidence="7">
    <location>
        <begin position="326"/>
        <end position="352"/>
    </location>
</feature>
<feature type="compositionally biased region" description="Polar residues" evidence="7">
    <location>
        <begin position="177"/>
        <end position="198"/>
    </location>
</feature>
<dbReference type="InterPro" id="IPR036961">
    <property type="entry name" value="Kinesin_motor_dom_sf"/>
</dbReference>
<dbReference type="AlphaFoldDB" id="A0A8S9Z5I7"/>
<feature type="compositionally biased region" description="Polar residues" evidence="7">
    <location>
        <begin position="228"/>
        <end position="243"/>
    </location>
</feature>
<evidence type="ECO:0000259" key="8">
    <source>
        <dbReference type="PROSITE" id="PS50067"/>
    </source>
</evidence>
<dbReference type="GO" id="GO:0007018">
    <property type="term" value="P:microtubule-based movement"/>
    <property type="evidence" value="ECO:0007669"/>
    <property type="project" value="InterPro"/>
</dbReference>
<feature type="compositionally biased region" description="Polar residues" evidence="7">
    <location>
        <begin position="304"/>
        <end position="318"/>
    </location>
</feature>
<dbReference type="InterPro" id="IPR001752">
    <property type="entry name" value="Kinesin_motor_dom"/>
</dbReference>
<comment type="subcellular location">
    <subcellularLocation>
        <location evidence="1">Cytoplasm</location>
        <location evidence="1">Cytoskeleton</location>
    </subcellularLocation>
</comment>
<feature type="coiled-coil region" evidence="6">
    <location>
        <begin position="557"/>
        <end position="591"/>
    </location>
</feature>
<dbReference type="PRINTS" id="PR00380">
    <property type="entry name" value="KINESINHEAVY"/>
</dbReference>
<feature type="coiled-coil region" evidence="6">
    <location>
        <begin position="489"/>
        <end position="516"/>
    </location>
</feature>
<feature type="compositionally biased region" description="Low complexity" evidence="7">
    <location>
        <begin position="212"/>
        <end position="225"/>
    </location>
</feature>
<dbReference type="PANTHER" id="PTHR47972:SF16">
    <property type="entry name" value="KINESIN-LIKE PROTEIN"/>
    <property type="match status" value="1"/>
</dbReference>
<evidence type="ECO:0000256" key="3">
    <source>
        <dbReference type="ARBA" id="ARBA00022840"/>
    </source>
</evidence>
<evidence type="ECO:0000256" key="4">
    <source>
        <dbReference type="ARBA" id="ARBA00023212"/>
    </source>
</evidence>
<comment type="similarity">
    <text evidence="5">Belongs to the TRAFAC class myosin-kinesin ATPase superfamily. Kinesin family.</text>
</comment>
<keyword evidence="10" id="KW-1185">Reference proteome</keyword>
<dbReference type="EMBL" id="JTDE01000569">
    <property type="protein sequence ID" value="KAF7260900.1"/>
    <property type="molecule type" value="Genomic_DNA"/>
</dbReference>
<feature type="binding site" evidence="5">
    <location>
        <begin position="924"/>
        <end position="931"/>
    </location>
    <ligand>
        <name>ATP</name>
        <dbReference type="ChEBI" id="CHEBI:30616"/>
    </ligand>
</feature>
<proteinExistence type="inferred from homology"/>
<feature type="compositionally biased region" description="Low complexity" evidence="7">
    <location>
        <begin position="125"/>
        <end position="165"/>
    </location>
</feature>
<dbReference type="Pfam" id="PF00225">
    <property type="entry name" value="Kinesin"/>
    <property type="match status" value="1"/>
</dbReference>
<dbReference type="PANTHER" id="PTHR47972">
    <property type="entry name" value="KINESIN-LIKE PROTEIN KLP-3"/>
    <property type="match status" value="1"/>
</dbReference>
<dbReference type="GO" id="GO:0005856">
    <property type="term" value="C:cytoskeleton"/>
    <property type="evidence" value="ECO:0007669"/>
    <property type="project" value="UniProtKB-SubCell"/>
</dbReference>
<dbReference type="OrthoDB" id="3176171at2759"/>
<dbReference type="GO" id="GO:0003777">
    <property type="term" value="F:microtubule motor activity"/>
    <property type="evidence" value="ECO:0007669"/>
    <property type="project" value="InterPro"/>
</dbReference>
<evidence type="ECO:0000256" key="5">
    <source>
        <dbReference type="PROSITE-ProRule" id="PRU00283"/>
    </source>
</evidence>
<feature type="region of interest" description="Disordered" evidence="7">
    <location>
        <begin position="118"/>
        <end position="414"/>
    </location>
</feature>
<name>A0A8S9Z5I7_9TREM</name>
<evidence type="ECO:0000256" key="1">
    <source>
        <dbReference type="ARBA" id="ARBA00004245"/>
    </source>
</evidence>
<evidence type="ECO:0000256" key="2">
    <source>
        <dbReference type="ARBA" id="ARBA00022741"/>
    </source>
</evidence>
<keyword evidence="3 5" id="KW-0067">ATP-binding</keyword>
<dbReference type="SUPFAM" id="SSF52540">
    <property type="entry name" value="P-loop containing nucleoside triphosphate hydrolases"/>
    <property type="match status" value="1"/>
</dbReference>
<feature type="compositionally biased region" description="Polar residues" evidence="7">
    <location>
        <begin position="386"/>
        <end position="404"/>
    </location>
</feature>
<keyword evidence="5" id="KW-0505">Motor protein</keyword>
<evidence type="ECO:0000256" key="6">
    <source>
        <dbReference type="SAM" id="Coils"/>
    </source>
</evidence>
<keyword evidence="2 5" id="KW-0547">Nucleotide-binding</keyword>
<keyword evidence="4" id="KW-0206">Cytoskeleton</keyword>
<reference evidence="9" key="1">
    <citation type="submission" date="2019-07" db="EMBL/GenBank/DDBJ databases">
        <title>Annotation for the trematode Paragonimus miyazaki's.</title>
        <authorList>
            <person name="Choi Y.-J."/>
        </authorList>
    </citation>
    <scope>NUCLEOTIDE SEQUENCE</scope>
    <source>
        <strain evidence="9">Japan</strain>
    </source>
</reference>
<gene>
    <name evidence="9" type="ORF">EG68_01957</name>
</gene>
<dbReference type="Proteomes" id="UP000822476">
    <property type="component" value="Unassembled WGS sequence"/>
</dbReference>
<feature type="coiled-coil region" evidence="6">
    <location>
        <begin position="765"/>
        <end position="799"/>
    </location>
</feature>
<evidence type="ECO:0000313" key="9">
    <source>
        <dbReference type="EMBL" id="KAF7260900.1"/>
    </source>
</evidence>
<evidence type="ECO:0000313" key="10">
    <source>
        <dbReference type="Proteomes" id="UP000822476"/>
    </source>
</evidence>
<evidence type="ECO:0000256" key="7">
    <source>
        <dbReference type="SAM" id="MobiDB-lite"/>
    </source>
</evidence>